<gene>
    <name evidence="3" type="ORF">SAMN04488241_1137</name>
</gene>
<dbReference type="GO" id="GO:0016740">
    <property type="term" value="F:transferase activity"/>
    <property type="evidence" value="ECO:0007669"/>
    <property type="project" value="UniProtKB-KW"/>
</dbReference>
<dbReference type="AlphaFoldDB" id="A0A1I5UMM9"/>
<dbReference type="PANTHER" id="PTHR44051:SF9">
    <property type="entry name" value="GLUTATHIONE S-TRANSFERASE 1"/>
    <property type="match status" value="1"/>
</dbReference>
<feature type="domain" description="GST N-terminal" evidence="1">
    <location>
        <begin position="1"/>
        <end position="63"/>
    </location>
</feature>
<dbReference type="Gene3D" id="1.20.1050.10">
    <property type="match status" value="1"/>
</dbReference>
<name>A0A1I5UMM9_9SPHN</name>
<dbReference type="InterPro" id="IPR004046">
    <property type="entry name" value="GST_C"/>
</dbReference>
<sequence>MEELELPYALETYERDPVTMRGGSALTSHSPFGKAPAIVDGDLELSESGAIIAHILDRYAGGRLQPEPGTDAWSRHAMLMHMAEATAMPALTVDLIETMGAEVPQAIRWIPGPTGAEVLDQLAALLDHRAYVLGDDLTAADIQMWFVMRAASARQDFRSYPTLGTYLDRLEARPAFAAAVARGGPVEMHAA</sequence>
<dbReference type="Proteomes" id="UP000199586">
    <property type="component" value="Unassembled WGS sequence"/>
</dbReference>
<protein>
    <submittedName>
        <fullName evidence="3">Glutathione S-transferase</fullName>
    </submittedName>
</protein>
<dbReference type="Pfam" id="PF02798">
    <property type="entry name" value="GST_N"/>
    <property type="match status" value="1"/>
</dbReference>
<organism evidence="3 4">
    <name type="scientific">Sphingomonas rubra</name>
    <dbReference type="NCBI Taxonomy" id="634430"/>
    <lineage>
        <taxon>Bacteria</taxon>
        <taxon>Pseudomonadati</taxon>
        <taxon>Pseudomonadota</taxon>
        <taxon>Alphaproteobacteria</taxon>
        <taxon>Sphingomonadales</taxon>
        <taxon>Sphingomonadaceae</taxon>
        <taxon>Sphingomonas</taxon>
    </lineage>
</organism>
<dbReference type="PANTHER" id="PTHR44051">
    <property type="entry name" value="GLUTATHIONE S-TRANSFERASE-RELATED"/>
    <property type="match status" value="1"/>
</dbReference>
<dbReference type="InterPro" id="IPR040079">
    <property type="entry name" value="Glutathione_S-Trfase"/>
</dbReference>
<dbReference type="SUPFAM" id="SSF52833">
    <property type="entry name" value="Thioredoxin-like"/>
    <property type="match status" value="1"/>
</dbReference>
<reference evidence="3 4" key="1">
    <citation type="submission" date="2016-10" db="EMBL/GenBank/DDBJ databases">
        <authorList>
            <person name="de Groot N.N."/>
        </authorList>
    </citation>
    <scope>NUCLEOTIDE SEQUENCE [LARGE SCALE GENOMIC DNA]</scope>
    <source>
        <strain evidence="3 4">CGMCC 1.9113</strain>
    </source>
</reference>
<keyword evidence="3" id="KW-0808">Transferase</keyword>
<evidence type="ECO:0000259" key="2">
    <source>
        <dbReference type="PROSITE" id="PS50405"/>
    </source>
</evidence>
<evidence type="ECO:0000259" key="1">
    <source>
        <dbReference type="PROSITE" id="PS50404"/>
    </source>
</evidence>
<dbReference type="Pfam" id="PF14497">
    <property type="entry name" value="GST_C_3"/>
    <property type="match status" value="1"/>
</dbReference>
<dbReference type="InterPro" id="IPR010987">
    <property type="entry name" value="Glutathione-S-Trfase_C-like"/>
</dbReference>
<proteinExistence type="predicted"/>
<dbReference type="CDD" id="cd03046">
    <property type="entry name" value="GST_N_GTT1_like"/>
    <property type="match status" value="1"/>
</dbReference>
<dbReference type="InterPro" id="IPR036282">
    <property type="entry name" value="Glutathione-S-Trfase_C_sf"/>
</dbReference>
<dbReference type="PROSITE" id="PS50405">
    <property type="entry name" value="GST_CTER"/>
    <property type="match status" value="1"/>
</dbReference>
<dbReference type="SUPFAM" id="SSF47616">
    <property type="entry name" value="GST C-terminal domain-like"/>
    <property type="match status" value="1"/>
</dbReference>
<dbReference type="InterPro" id="IPR004045">
    <property type="entry name" value="Glutathione_S-Trfase_N"/>
</dbReference>
<dbReference type="STRING" id="634430.SAMN04488241_1137"/>
<dbReference type="InterPro" id="IPR036249">
    <property type="entry name" value="Thioredoxin-like_sf"/>
</dbReference>
<evidence type="ECO:0000313" key="3">
    <source>
        <dbReference type="EMBL" id="SFP96492.1"/>
    </source>
</evidence>
<keyword evidence="4" id="KW-1185">Reference proteome</keyword>
<dbReference type="EMBL" id="FOXP01000013">
    <property type="protein sequence ID" value="SFP96492.1"/>
    <property type="molecule type" value="Genomic_DNA"/>
</dbReference>
<dbReference type="SFLD" id="SFLDS00019">
    <property type="entry name" value="Glutathione_Transferase_(cytos"/>
    <property type="match status" value="1"/>
</dbReference>
<evidence type="ECO:0000313" key="4">
    <source>
        <dbReference type="Proteomes" id="UP000199586"/>
    </source>
</evidence>
<accession>A0A1I5UMM9</accession>
<dbReference type="PROSITE" id="PS50404">
    <property type="entry name" value="GST_NTER"/>
    <property type="match status" value="1"/>
</dbReference>
<dbReference type="Gene3D" id="3.40.30.10">
    <property type="entry name" value="Glutaredoxin"/>
    <property type="match status" value="1"/>
</dbReference>
<feature type="domain" description="GST C-terminal" evidence="2">
    <location>
        <begin position="45"/>
        <end position="191"/>
    </location>
</feature>